<evidence type="ECO:0000313" key="5">
    <source>
        <dbReference type="EMBL" id="OGL43253.1"/>
    </source>
</evidence>
<dbReference type="GO" id="GO:0000160">
    <property type="term" value="P:phosphorelay signal transduction system"/>
    <property type="evidence" value="ECO:0007669"/>
    <property type="project" value="UniProtKB-KW"/>
</dbReference>
<dbReference type="AlphaFoldDB" id="A0A1F7RP11"/>
<dbReference type="Proteomes" id="UP000178526">
    <property type="component" value="Unassembled WGS sequence"/>
</dbReference>
<dbReference type="InterPro" id="IPR001789">
    <property type="entry name" value="Sig_transdc_resp-reg_receiver"/>
</dbReference>
<dbReference type="PANTHER" id="PTHR44591">
    <property type="entry name" value="STRESS RESPONSE REGULATOR PROTEIN 1"/>
    <property type="match status" value="1"/>
</dbReference>
<sequence>MEKKILLVDDEPSVLRVLDMKFKNAGFKVLTASDGMEGLEIIEKELPDVVISDNRMPNMSGIDLCVACKKIREKRNFLFIMLSSYASVTSKLDREWVNSLSDTVFIPKPFSPRNILKTVKKYFADNEERV</sequence>
<gene>
    <name evidence="5" type="ORF">A2042_04995</name>
</gene>
<evidence type="ECO:0000313" key="6">
    <source>
        <dbReference type="Proteomes" id="UP000178526"/>
    </source>
</evidence>
<organism evidence="5 6">
    <name type="scientific">Candidatus Schekmanbacteria bacterium GWA2_38_11</name>
    <dbReference type="NCBI Taxonomy" id="1817876"/>
    <lineage>
        <taxon>Bacteria</taxon>
        <taxon>Candidatus Schekmaniibacteriota</taxon>
    </lineage>
</organism>
<dbReference type="EMBL" id="MGDB01000008">
    <property type="protein sequence ID" value="OGL43253.1"/>
    <property type="molecule type" value="Genomic_DNA"/>
</dbReference>
<evidence type="ECO:0000256" key="2">
    <source>
        <dbReference type="ARBA" id="ARBA00023012"/>
    </source>
</evidence>
<evidence type="ECO:0000256" key="1">
    <source>
        <dbReference type="ARBA" id="ARBA00022553"/>
    </source>
</evidence>
<keyword evidence="2" id="KW-0902">Two-component regulatory system</keyword>
<dbReference type="SMART" id="SM00448">
    <property type="entry name" value="REC"/>
    <property type="match status" value="1"/>
</dbReference>
<comment type="caution">
    <text evidence="5">The sequence shown here is derived from an EMBL/GenBank/DDBJ whole genome shotgun (WGS) entry which is preliminary data.</text>
</comment>
<evidence type="ECO:0000259" key="4">
    <source>
        <dbReference type="PROSITE" id="PS50110"/>
    </source>
</evidence>
<dbReference type="PROSITE" id="PS50110">
    <property type="entry name" value="RESPONSE_REGULATORY"/>
    <property type="match status" value="1"/>
</dbReference>
<name>A0A1F7RP11_9BACT</name>
<keyword evidence="1 3" id="KW-0597">Phosphoprotein</keyword>
<feature type="modified residue" description="4-aspartylphosphate" evidence="3">
    <location>
        <position position="53"/>
    </location>
</feature>
<dbReference type="Pfam" id="PF00072">
    <property type="entry name" value="Response_reg"/>
    <property type="match status" value="1"/>
</dbReference>
<dbReference type="InterPro" id="IPR011006">
    <property type="entry name" value="CheY-like_superfamily"/>
</dbReference>
<dbReference type="Gene3D" id="3.40.50.2300">
    <property type="match status" value="1"/>
</dbReference>
<accession>A0A1F7RP11</accession>
<dbReference type="PANTHER" id="PTHR44591:SF14">
    <property type="entry name" value="PROTEIN PILG"/>
    <property type="match status" value="1"/>
</dbReference>
<dbReference type="SUPFAM" id="SSF52172">
    <property type="entry name" value="CheY-like"/>
    <property type="match status" value="1"/>
</dbReference>
<protein>
    <recommendedName>
        <fullName evidence="4">Response regulatory domain-containing protein</fullName>
    </recommendedName>
</protein>
<reference evidence="5 6" key="1">
    <citation type="journal article" date="2016" name="Nat. Commun.">
        <title>Thousands of microbial genomes shed light on interconnected biogeochemical processes in an aquifer system.</title>
        <authorList>
            <person name="Anantharaman K."/>
            <person name="Brown C.T."/>
            <person name="Hug L.A."/>
            <person name="Sharon I."/>
            <person name="Castelle C.J."/>
            <person name="Probst A.J."/>
            <person name="Thomas B.C."/>
            <person name="Singh A."/>
            <person name="Wilkins M.J."/>
            <person name="Karaoz U."/>
            <person name="Brodie E.L."/>
            <person name="Williams K.H."/>
            <person name="Hubbard S.S."/>
            <person name="Banfield J.F."/>
        </authorList>
    </citation>
    <scope>NUCLEOTIDE SEQUENCE [LARGE SCALE GENOMIC DNA]</scope>
</reference>
<dbReference type="InterPro" id="IPR050595">
    <property type="entry name" value="Bact_response_regulator"/>
</dbReference>
<evidence type="ECO:0000256" key="3">
    <source>
        <dbReference type="PROSITE-ProRule" id="PRU00169"/>
    </source>
</evidence>
<proteinExistence type="predicted"/>
<feature type="domain" description="Response regulatory" evidence="4">
    <location>
        <begin position="4"/>
        <end position="123"/>
    </location>
</feature>